<accession>G6Y9W2</accession>
<dbReference type="STRING" id="1082933.A6B35_13040"/>
<proteinExistence type="predicted"/>
<protein>
    <recommendedName>
        <fullName evidence="4">Fibronectin attachment protein</fullName>
    </recommendedName>
</protein>
<evidence type="ECO:0000313" key="2">
    <source>
        <dbReference type="EMBL" id="EHH11473.1"/>
    </source>
</evidence>
<evidence type="ECO:0000313" key="3">
    <source>
        <dbReference type="Proteomes" id="UP000002949"/>
    </source>
</evidence>
<name>G6Y9W2_9HYPH</name>
<dbReference type="EMBL" id="AGSN01000108">
    <property type="protein sequence ID" value="EHH11473.1"/>
    <property type="molecule type" value="Genomic_DNA"/>
</dbReference>
<keyword evidence="3" id="KW-1185">Reference proteome</keyword>
<evidence type="ECO:0008006" key="4">
    <source>
        <dbReference type="Google" id="ProtNLM"/>
    </source>
</evidence>
<dbReference type="eggNOG" id="ENOG5032QXM">
    <property type="taxonomic scope" value="Bacteria"/>
</dbReference>
<dbReference type="Proteomes" id="UP000002949">
    <property type="component" value="Unassembled WGS sequence"/>
</dbReference>
<evidence type="ECO:0000256" key="1">
    <source>
        <dbReference type="SAM" id="MobiDB-lite"/>
    </source>
</evidence>
<gene>
    <name evidence="2" type="ORF">MEA186_13672</name>
</gene>
<organism evidence="2 3">
    <name type="scientific">Mesorhizobium amorphae CCNWGS0123</name>
    <dbReference type="NCBI Taxonomy" id="1082933"/>
    <lineage>
        <taxon>Bacteria</taxon>
        <taxon>Pseudomonadati</taxon>
        <taxon>Pseudomonadota</taxon>
        <taxon>Alphaproteobacteria</taxon>
        <taxon>Hyphomicrobiales</taxon>
        <taxon>Phyllobacteriaceae</taxon>
        <taxon>Mesorhizobium</taxon>
    </lineage>
</organism>
<dbReference type="AlphaFoldDB" id="G6Y9W2"/>
<dbReference type="PATRIC" id="fig|1082933.3.peg.2651"/>
<reference evidence="2 3" key="1">
    <citation type="journal article" date="2012" name="J. Bacteriol.">
        <title>Draft Genome Sequence of Plant Growth-Promoting Rhizobium Mesorhizobium amorphae, Isolated from Zinc-Lead Mine Tailings.</title>
        <authorList>
            <person name="Hao X."/>
            <person name="Lin Y."/>
            <person name="Johnstone L."/>
            <person name="Baltrus D.A."/>
            <person name="Miller S.J."/>
            <person name="Wei G."/>
            <person name="Rensing C."/>
        </authorList>
    </citation>
    <scope>NUCLEOTIDE SEQUENCE [LARGE SCALE GENOMIC DNA]</scope>
    <source>
        <strain evidence="2 3">CCNWGS0123</strain>
    </source>
</reference>
<sequence length="280" mass="30210">MHFSWNCSEEMQAVNFSISGQPRGLVFSIWLAAFCAAVPLALCLTTGPAHALSEIKREELPSPVTPPADDDMAPPGSAVPAPDPLGTTPPAAQEPTPADEPEKSEPEGPANDGGVATPRTDPETPPPEVIYDLTRLPEPVRRMRDLIVEACRSGDIEKLRPLIGAGDQMTQLSLGDIDGDPIAFLKGLSGDGEGQEILAIMEEVLSAGYVHVDAGTPQELYVWPYFFALPLDKLDARQRVELFKIVTAGDFDGMKQFGAYIFYRVGITPTGQWMFFVAGD</sequence>
<feature type="region of interest" description="Disordered" evidence="1">
    <location>
        <begin position="56"/>
        <end position="135"/>
    </location>
</feature>